<accession>A0ACB7P8Q8</accession>
<dbReference type="Proteomes" id="UP000724584">
    <property type="component" value="Unassembled WGS sequence"/>
</dbReference>
<sequence>MSRSSIYLFSVSHAIQVHYARLLVLVPIVDLQVPGSHCCDHCTPTFSEPDHACPPPPPPVPGCCPVTDRNSPWQDRFAAVWVQIDRVANVGYWQADIDCFPTQGIGLYGPSSWPYG</sequence>
<comment type="caution">
    <text evidence="1">The sequence shown here is derived from an EMBL/GenBank/DDBJ whole genome shotgun (WGS) entry which is preliminary data.</text>
</comment>
<keyword evidence="2" id="KW-1185">Reference proteome</keyword>
<dbReference type="EMBL" id="JAGIZQ010000004">
    <property type="protein sequence ID" value="KAH6632702.1"/>
    <property type="molecule type" value="Genomic_DNA"/>
</dbReference>
<gene>
    <name evidence="1" type="ORF">F5144DRAFT_574967</name>
</gene>
<proteinExistence type="predicted"/>
<protein>
    <submittedName>
        <fullName evidence="1">Uncharacterized protein</fullName>
    </submittedName>
</protein>
<evidence type="ECO:0000313" key="1">
    <source>
        <dbReference type="EMBL" id="KAH6632702.1"/>
    </source>
</evidence>
<reference evidence="1 2" key="1">
    <citation type="journal article" date="2021" name="Nat. Commun.">
        <title>Genetic determinants of endophytism in the Arabidopsis root mycobiome.</title>
        <authorList>
            <person name="Mesny F."/>
            <person name="Miyauchi S."/>
            <person name="Thiergart T."/>
            <person name="Pickel B."/>
            <person name="Atanasova L."/>
            <person name="Karlsson M."/>
            <person name="Huettel B."/>
            <person name="Barry K.W."/>
            <person name="Haridas S."/>
            <person name="Chen C."/>
            <person name="Bauer D."/>
            <person name="Andreopoulos W."/>
            <person name="Pangilinan J."/>
            <person name="LaButti K."/>
            <person name="Riley R."/>
            <person name="Lipzen A."/>
            <person name="Clum A."/>
            <person name="Drula E."/>
            <person name="Henrissat B."/>
            <person name="Kohler A."/>
            <person name="Grigoriev I.V."/>
            <person name="Martin F.M."/>
            <person name="Hacquard S."/>
        </authorList>
    </citation>
    <scope>NUCLEOTIDE SEQUENCE [LARGE SCALE GENOMIC DNA]</scope>
    <source>
        <strain evidence="1 2">MPI-SDFR-AT-0079</strain>
    </source>
</reference>
<name>A0ACB7P8Q8_9PEZI</name>
<evidence type="ECO:0000313" key="2">
    <source>
        <dbReference type="Proteomes" id="UP000724584"/>
    </source>
</evidence>
<organism evidence="1 2">
    <name type="scientific">Chaetomium tenue</name>
    <dbReference type="NCBI Taxonomy" id="1854479"/>
    <lineage>
        <taxon>Eukaryota</taxon>
        <taxon>Fungi</taxon>
        <taxon>Dikarya</taxon>
        <taxon>Ascomycota</taxon>
        <taxon>Pezizomycotina</taxon>
        <taxon>Sordariomycetes</taxon>
        <taxon>Sordariomycetidae</taxon>
        <taxon>Sordariales</taxon>
        <taxon>Chaetomiaceae</taxon>
        <taxon>Chaetomium</taxon>
    </lineage>
</organism>